<dbReference type="AlphaFoldDB" id="A0A518K832"/>
<dbReference type="InterPro" id="IPR041437">
    <property type="entry name" value="GH115_C"/>
</dbReference>
<feature type="domain" description="Gylcosyl hydrolase 115 C-terminal" evidence="3">
    <location>
        <begin position="674"/>
        <end position="848"/>
    </location>
</feature>
<dbReference type="Gene3D" id="1.20.58.2150">
    <property type="match status" value="1"/>
</dbReference>
<dbReference type="Proteomes" id="UP000316426">
    <property type="component" value="Chromosome"/>
</dbReference>
<feature type="compositionally biased region" description="Basic and acidic residues" evidence="2">
    <location>
        <begin position="654"/>
        <end position="666"/>
    </location>
</feature>
<dbReference type="GO" id="GO:0005975">
    <property type="term" value="P:carbohydrate metabolic process"/>
    <property type="evidence" value="ECO:0007669"/>
    <property type="project" value="UniProtKB-ARBA"/>
</dbReference>
<reference evidence="4 5" key="1">
    <citation type="submission" date="2019-02" db="EMBL/GenBank/DDBJ databases">
        <title>Deep-cultivation of Planctomycetes and their phenomic and genomic characterization uncovers novel biology.</title>
        <authorList>
            <person name="Wiegand S."/>
            <person name="Jogler M."/>
            <person name="Boedeker C."/>
            <person name="Pinto D."/>
            <person name="Vollmers J."/>
            <person name="Rivas-Marin E."/>
            <person name="Kohn T."/>
            <person name="Peeters S.H."/>
            <person name="Heuer A."/>
            <person name="Rast P."/>
            <person name="Oberbeckmann S."/>
            <person name="Bunk B."/>
            <person name="Jeske O."/>
            <person name="Meyerdierks A."/>
            <person name="Storesund J.E."/>
            <person name="Kallscheuer N."/>
            <person name="Luecker S."/>
            <person name="Lage O.M."/>
            <person name="Pohl T."/>
            <person name="Merkel B.J."/>
            <person name="Hornburger P."/>
            <person name="Mueller R.-W."/>
            <person name="Bruemmer F."/>
            <person name="Labrenz M."/>
            <person name="Spormann A.M."/>
            <person name="Op den Camp H."/>
            <person name="Overmann J."/>
            <person name="Amann R."/>
            <person name="Jetten M.S.M."/>
            <person name="Mascher T."/>
            <person name="Medema M.H."/>
            <person name="Devos D.P."/>
            <person name="Kaster A.-K."/>
            <person name="Ovreas L."/>
            <person name="Rohde M."/>
            <person name="Galperin M.Y."/>
            <person name="Jogler C."/>
        </authorList>
    </citation>
    <scope>NUCLEOTIDE SEQUENCE [LARGE SCALE GENOMIC DNA]</scope>
    <source>
        <strain evidence="4 5">Spa11</strain>
    </source>
</reference>
<evidence type="ECO:0000256" key="1">
    <source>
        <dbReference type="ARBA" id="ARBA00022801"/>
    </source>
</evidence>
<feature type="region of interest" description="Disordered" evidence="2">
    <location>
        <begin position="651"/>
        <end position="670"/>
    </location>
</feature>
<evidence type="ECO:0000259" key="3">
    <source>
        <dbReference type="Pfam" id="PF17829"/>
    </source>
</evidence>
<dbReference type="Pfam" id="PF15979">
    <property type="entry name" value="Glyco_hydro_115"/>
    <property type="match status" value="1"/>
</dbReference>
<dbReference type="PANTHER" id="PTHR37842">
    <property type="match status" value="1"/>
</dbReference>
<dbReference type="Gene3D" id="3.20.20.520">
    <property type="entry name" value="Glycosyl hydrolase family 115"/>
    <property type="match status" value="1"/>
</dbReference>
<dbReference type="EMBL" id="CP036349">
    <property type="protein sequence ID" value="QDV73940.1"/>
    <property type="molecule type" value="Genomic_DNA"/>
</dbReference>
<dbReference type="InterPro" id="IPR029018">
    <property type="entry name" value="Hex-like_dom2"/>
</dbReference>
<keyword evidence="5" id="KW-1185">Reference proteome</keyword>
<evidence type="ECO:0000313" key="4">
    <source>
        <dbReference type="EMBL" id="QDV73940.1"/>
    </source>
</evidence>
<dbReference type="GO" id="GO:0016787">
    <property type="term" value="F:hydrolase activity"/>
    <property type="evidence" value="ECO:0007669"/>
    <property type="project" value="UniProtKB-KW"/>
</dbReference>
<accession>A0A518K832</accession>
<dbReference type="InterPro" id="IPR031924">
    <property type="entry name" value="GH115"/>
</dbReference>
<gene>
    <name evidence="4" type="ORF">Spa11_21390</name>
</gene>
<evidence type="ECO:0000256" key="2">
    <source>
        <dbReference type="SAM" id="MobiDB-lite"/>
    </source>
</evidence>
<dbReference type="KEGG" id="bmei:Spa11_21390"/>
<name>A0A518K832_9BACT</name>
<dbReference type="Gene3D" id="3.30.379.10">
    <property type="entry name" value="Chitobiase/beta-hexosaminidase domain 2-like"/>
    <property type="match status" value="1"/>
</dbReference>
<protein>
    <recommendedName>
        <fullName evidence="3">Gylcosyl hydrolase 115 C-terminal domain-containing protein</fullName>
    </recommendedName>
</protein>
<dbReference type="PANTHER" id="PTHR37842:SF2">
    <property type="entry name" value="GYLCOSYL HYDROLASE 115 C-TERMINAL DOMAIN-CONTAINING PROTEIN"/>
    <property type="match status" value="1"/>
</dbReference>
<keyword evidence="1" id="KW-0378">Hydrolase</keyword>
<dbReference type="InterPro" id="IPR042301">
    <property type="entry name" value="GH115_sf"/>
</dbReference>
<dbReference type="Pfam" id="PF17829">
    <property type="entry name" value="GH115_C"/>
    <property type="match status" value="1"/>
</dbReference>
<proteinExistence type="predicted"/>
<organism evidence="4 5">
    <name type="scientific">Botrimarina mediterranea</name>
    <dbReference type="NCBI Taxonomy" id="2528022"/>
    <lineage>
        <taxon>Bacteria</taxon>
        <taxon>Pseudomonadati</taxon>
        <taxon>Planctomycetota</taxon>
        <taxon>Planctomycetia</taxon>
        <taxon>Pirellulales</taxon>
        <taxon>Lacipirellulaceae</taxon>
        <taxon>Botrimarina</taxon>
    </lineage>
</organism>
<evidence type="ECO:0000313" key="5">
    <source>
        <dbReference type="Proteomes" id="UP000316426"/>
    </source>
</evidence>
<dbReference type="Gene3D" id="2.60.120.1620">
    <property type="match status" value="1"/>
</dbReference>
<sequence length="853" mass="95645">MMSPITFYAVTIRGVVAILIGTLALVDTAVGGGFTLIADGEPAAIQLDSAAPAGVRRVAEWFADDVERVGGKRPTIVQGRRPDGLALLVGVIGAGGEVDDLVSAGKLDVSQVRGELEASVTTVVGDVLVIAGSDKRGAIFGMLDLSREIGVSPWYWWADVPIHKSKNITLADVPRVRPAPRVRYRGVFLNDEAPALANWAQEKFGGCNSKFYAHVYELLLRLRGNFLWPAMWGRSLFDDDPESQRLADELGIVLSTSHHEPMQRAHVEWARYGKGPWDYASNGEALHEFWREGIQRMGDHESVVTLGMRGDGDMPMTDEANIDLLQQIVSDQRQILKEELGRPPRTQSQVWALYKEVQEYYDRGMKVPDDVILLLCDDNWGNVRRLPRPTDPRHPGGYGMYYHFDYVGDPRNYKWINTNSSPRVWEQMHLSWEHGVDQIWVVNVGDLKPMEAPIDFFLTMAYDPDQFSVEQIASSIECWRESWSEEQFGAELAQPIANLLARYEHLAARRKPELLDAKTYSLTSFNEWDRVVEEWRALMDDAQSLEKKLPEEARPAYFQLVLHPILAFGNLHEMYHAVANNQRFGAAGNPAANDFADDVIKHYEYDAALTRRYHELLNGKWNHMMAQTHIGYTYWQQPEVQKMPEVLRVSPTARSREVETSDPREELAEEGASGFLERDNYISINAASYSRATETDGVRWVAIPGLGRTDAGVIASPVNAPSSPAGAGPRLEYPIWLTQDGEVTVDLFLSPTQDIYGGDDHGIRLAVSIDNHVPVVLDMHVDRSTNERNPGPWRRHVADAIHIVTSPAIEIPSGSHTLKVWRVDAGPVLQKIVVKRDALPVSYLGPPESRMLE</sequence>